<keyword evidence="4" id="KW-0949">S-adenosyl-L-methionine</keyword>
<dbReference type="SUPFAM" id="SSF102114">
    <property type="entry name" value="Radical SAM enzymes"/>
    <property type="match status" value="1"/>
</dbReference>
<gene>
    <name evidence="10" type="ORF">EVG15_09190</name>
</gene>
<dbReference type="Pfam" id="PF04055">
    <property type="entry name" value="Radical_SAM"/>
    <property type="match status" value="1"/>
</dbReference>
<evidence type="ECO:0000313" key="11">
    <source>
        <dbReference type="Proteomes" id="UP000319296"/>
    </source>
</evidence>
<evidence type="ECO:0000256" key="4">
    <source>
        <dbReference type="ARBA" id="ARBA00022691"/>
    </source>
</evidence>
<proteinExistence type="predicted"/>
<dbReference type="SFLD" id="SFLDG01082">
    <property type="entry name" value="B12-binding_domain_containing"/>
    <property type="match status" value="1"/>
</dbReference>
<dbReference type="InterPro" id="IPR058240">
    <property type="entry name" value="rSAM_sf"/>
</dbReference>
<dbReference type="SFLD" id="SFLDG01123">
    <property type="entry name" value="methyltransferase_(Class_B)"/>
    <property type="match status" value="1"/>
</dbReference>
<name>A0A519BKM1_9DELT</name>
<keyword evidence="6" id="KW-0408">Iron</keyword>
<dbReference type="SUPFAM" id="SSF52242">
    <property type="entry name" value="Cobalamin (vitamin B12)-binding domain"/>
    <property type="match status" value="1"/>
</dbReference>
<dbReference type="InterPro" id="IPR034466">
    <property type="entry name" value="Methyltransferase_Class_B"/>
</dbReference>
<organism evidence="10 11">
    <name type="scientific">Candidatus Acididesulfobacter diazotrophicus</name>
    <dbReference type="NCBI Taxonomy" id="2597226"/>
    <lineage>
        <taxon>Bacteria</taxon>
        <taxon>Deltaproteobacteria</taxon>
        <taxon>Candidatus Acidulodesulfobacterales</taxon>
        <taxon>Candidatus Acididesulfobacter</taxon>
    </lineage>
</organism>
<comment type="cofactor">
    <cofactor evidence="1">
        <name>[4Fe-4S] cluster</name>
        <dbReference type="ChEBI" id="CHEBI:49883"/>
    </cofactor>
</comment>
<dbReference type="AlphaFoldDB" id="A0A519BKM1"/>
<dbReference type="PANTHER" id="PTHR43409:SF7">
    <property type="entry name" value="BLL1977 PROTEIN"/>
    <property type="match status" value="1"/>
</dbReference>
<evidence type="ECO:0000256" key="7">
    <source>
        <dbReference type="ARBA" id="ARBA00023014"/>
    </source>
</evidence>
<sequence length="477" mass="54376">MMKILLIQPDNKSTVGLNNVALIEPTGLEAIGGSLLNDKHNVRIVDLRAVGKDPDKYLDNAIKEFKPDAYGFSCSFTPDVYRVLELAKRVKNDYGAKFVFVGGHHVSVYHIDFNIKEIDAIIIGEGEVTVVELLRAYEAKIPLSKIDGLAYYDNNSGEQLKTKPRGLIKNISEAPFFARHLTAEYRKKYYLGIRTSLACIETARGCPFKCDFCSVWNFYRGTYRSKSPERVVAELKSIKEDYILVTDDNFFSDVKRAKIIGELVKKAKIKKLYTIQARSDTIVKHPELIKQWKEIGLSNIFIGFESVDDETLNDIHKDNSSEMNEKAYYIAKKHDVAVTASFIVSPSFSKIDFEKLMNFVKRLKISVPVFSVLTPLPGTKLFNELKNKLTITDYSYYDLFHPVLDTLLPTAEFFKEFSNLYKTSYKKLNLRANDVLFVIKYIMMGKMSLDHMIKLKKSMKSISTPSTYTLPLVVVKS</sequence>
<dbReference type="InterPro" id="IPR007197">
    <property type="entry name" value="rSAM"/>
</dbReference>
<dbReference type="PANTHER" id="PTHR43409">
    <property type="entry name" value="ANAEROBIC MAGNESIUM-PROTOPORPHYRIN IX MONOMETHYL ESTER CYCLASE-RELATED"/>
    <property type="match status" value="1"/>
</dbReference>
<evidence type="ECO:0000256" key="5">
    <source>
        <dbReference type="ARBA" id="ARBA00022723"/>
    </source>
</evidence>
<dbReference type="SMART" id="SM00729">
    <property type="entry name" value="Elp3"/>
    <property type="match status" value="1"/>
</dbReference>
<dbReference type="InterPro" id="IPR036724">
    <property type="entry name" value="Cobalamin-bd_sf"/>
</dbReference>
<keyword evidence="3" id="KW-0808">Transferase</keyword>
<evidence type="ECO:0000256" key="3">
    <source>
        <dbReference type="ARBA" id="ARBA00022679"/>
    </source>
</evidence>
<dbReference type="InterPro" id="IPR023404">
    <property type="entry name" value="rSAM_horseshoe"/>
</dbReference>
<dbReference type="CDD" id="cd02068">
    <property type="entry name" value="radical_SAM_B12_BD"/>
    <property type="match status" value="1"/>
</dbReference>
<dbReference type="InterPro" id="IPR006638">
    <property type="entry name" value="Elp3/MiaA/NifB-like_rSAM"/>
</dbReference>
<dbReference type="PROSITE" id="PS51918">
    <property type="entry name" value="RADICAL_SAM"/>
    <property type="match status" value="1"/>
</dbReference>
<dbReference type="CDD" id="cd01335">
    <property type="entry name" value="Radical_SAM"/>
    <property type="match status" value="1"/>
</dbReference>
<dbReference type="GO" id="GO:0031419">
    <property type="term" value="F:cobalamin binding"/>
    <property type="evidence" value="ECO:0007669"/>
    <property type="project" value="InterPro"/>
</dbReference>
<feature type="domain" description="B12-binding" evidence="8">
    <location>
        <begin position="11"/>
        <end position="144"/>
    </location>
</feature>
<comment type="caution">
    <text evidence="10">The sequence shown here is derived from an EMBL/GenBank/DDBJ whole genome shotgun (WGS) entry which is preliminary data.</text>
</comment>
<dbReference type="Pfam" id="PF02310">
    <property type="entry name" value="B12-binding"/>
    <property type="match status" value="1"/>
</dbReference>
<dbReference type="EMBL" id="SGBB01000021">
    <property type="protein sequence ID" value="RZD17827.1"/>
    <property type="molecule type" value="Genomic_DNA"/>
</dbReference>
<evidence type="ECO:0000256" key="2">
    <source>
        <dbReference type="ARBA" id="ARBA00022603"/>
    </source>
</evidence>
<evidence type="ECO:0000256" key="1">
    <source>
        <dbReference type="ARBA" id="ARBA00001966"/>
    </source>
</evidence>
<evidence type="ECO:0000259" key="9">
    <source>
        <dbReference type="PROSITE" id="PS51918"/>
    </source>
</evidence>
<keyword evidence="5" id="KW-0479">Metal-binding</keyword>
<keyword evidence="7" id="KW-0411">Iron-sulfur</keyword>
<protein>
    <submittedName>
        <fullName evidence="10">Radical SAM protein</fullName>
    </submittedName>
</protein>
<feature type="domain" description="Radical SAM core" evidence="9">
    <location>
        <begin position="192"/>
        <end position="427"/>
    </location>
</feature>
<dbReference type="InterPro" id="IPR051198">
    <property type="entry name" value="BchE-like"/>
</dbReference>
<dbReference type="PROSITE" id="PS51332">
    <property type="entry name" value="B12_BINDING"/>
    <property type="match status" value="1"/>
</dbReference>
<dbReference type="InterPro" id="IPR006158">
    <property type="entry name" value="Cobalamin-bd"/>
</dbReference>
<accession>A0A519BKM1</accession>
<dbReference type="Gene3D" id="3.80.30.20">
    <property type="entry name" value="tm_1862 like domain"/>
    <property type="match status" value="1"/>
</dbReference>
<keyword evidence="2" id="KW-0489">Methyltransferase</keyword>
<evidence type="ECO:0000259" key="8">
    <source>
        <dbReference type="PROSITE" id="PS51332"/>
    </source>
</evidence>
<dbReference type="Gene3D" id="3.40.50.280">
    <property type="entry name" value="Cobalamin-binding domain"/>
    <property type="match status" value="1"/>
</dbReference>
<dbReference type="GO" id="GO:0005829">
    <property type="term" value="C:cytosol"/>
    <property type="evidence" value="ECO:0007669"/>
    <property type="project" value="TreeGrafter"/>
</dbReference>
<dbReference type="GO" id="GO:0046872">
    <property type="term" value="F:metal ion binding"/>
    <property type="evidence" value="ECO:0007669"/>
    <property type="project" value="UniProtKB-KW"/>
</dbReference>
<evidence type="ECO:0000313" key="10">
    <source>
        <dbReference type="EMBL" id="RZD17827.1"/>
    </source>
</evidence>
<dbReference type="GO" id="GO:0003824">
    <property type="term" value="F:catalytic activity"/>
    <property type="evidence" value="ECO:0007669"/>
    <property type="project" value="InterPro"/>
</dbReference>
<dbReference type="SFLD" id="SFLDS00029">
    <property type="entry name" value="Radical_SAM"/>
    <property type="match status" value="1"/>
</dbReference>
<reference evidence="10 11" key="1">
    <citation type="journal article" date="2019" name="ISME J.">
        <title>Insights into ecological role of a new deltaproteobacterial order Candidatus Acidulodesulfobacterales by metagenomics and metatranscriptomics.</title>
        <authorList>
            <person name="Tan S."/>
            <person name="Liu J."/>
            <person name="Fang Y."/>
            <person name="Hedlund B.P."/>
            <person name="Lian Z.H."/>
            <person name="Huang L.Y."/>
            <person name="Li J.T."/>
            <person name="Huang L.N."/>
            <person name="Li W.J."/>
            <person name="Jiang H.C."/>
            <person name="Dong H.L."/>
            <person name="Shu W.S."/>
        </authorList>
    </citation>
    <scope>NUCLEOTIDE SEQUENCE [LARGE SCALE GENOMIC DNA]</scope>
    <source>
        <strain evidence="10">AP1</strain>
    </source>
</reference>
<dbReference type="Proteomes" id="UP000319296">
    <property type="component" value="Unassembled WGS sequence"/>
</dbReference>
<dbReference type="GO" id="GO:0051539">
    <property type="term" value="F:4 iron, 4 sulfur cluster binding"/>
    <property type="evidence" value="ECO:0007669"/>
    <property type="project" value="UniProtKB-KW"/>
</dbReference>
<evidence type="ECO:0000256" key="6">
    <source>
        <dbReference type="ARBA" id="ARBA00023004"/>
    </source>
</evidence>